<dbReference type="OrthoDB" id="1411058at2"/>
<dbReference type="Proteomes" id="UP000321204">
    <property type="component" value="Chromosome"/>
</dbReference>
<reference evidence="1 2" key="1">
    <citation type="journal article" date="2015" name="Int. J. Syst. Evol. Microbiol.">
        <title>Flavisolibacter ginsenosidimutans sp. nov., with ginsenoside-converting activity isolated from soil used for cultivating ginseng.</title>
        <authorList>
            <person name="Zhao Y."/>
            <person name="Liu Q."/>
            <person name="Kang M.S."/>
            <person name="Jin F."/>
            <person name="Yu H."/>
            <person name="Im W.T."/>
        </authorList>
    </citation>
    <scope>NUCLEOTIDE SEQUENCE [LARGE SCALE GENOMIC DNA]</scope>
    <source>
        <strain evidence="1 2">Gsoil 636</strain>
    </source>
</reference>
<dbReference type="Pfam" id="PF06996">
    <property type="entry name" value="T6SS_TssG"/>
    <property type="match status" value="1"/>
</dbReference>
<dbReference type="AlphaFoldDB" id="A0A5B8UJE6"/>
<proteinExistence type="predicted"/>
<dbReference type="KEGG" id="fgg:FSB75_13205"/>
<name>A0A5B8UJE6_9BACT</name>
<keyword evidence="2" id="KW-1185">Reference proteome</keyword>
<dbReference type="RefSeq" id="WP_146788304.1">
    <property type="nucleotide sequence ID" value="NZ_BAABIO010000003.1"/>
</dbReference>
<gene>
    <name evidence="1" type="ORF">FSB75_13205</name>
</gene>
<dbReference type="InterPro" id="IPR010732">
    <property type="entry name" value="T6SS_TssG-like"/>
</dbReference>
<evidence type="ECO:0000313" key="1">
    <source>
        <dbReference type="EMBL" id="QEC56814.1"/>
    </source>
</evidence>
<sequence>MKAGDLPLTHFGNLEKDFKAEVTAAEMIELGIPPDRIVILMQGAMKRSLRKDVQSIEEESSAYDRAEYVVIKTPKEGFYDMLPEGLFHHPTAHKSAATLKEVIKAIKRRKEEEQEARKFFIPFEAAINYLRTQTAFYENRLDKRSQYDELVNIFKANWPIFEHLDAQQANLFLHLIPILHHLRDNHPAVETIMEMMLGLPVQVRLRRQQPFRPAEPILSVMGDSVLGVNLTTGNEVYDEGVDEILVKIGPVSGDAFQQFMPGGQKEKLMEALIDHFLPVNLDVVTEFDLQNEARTMRFADKESILNSVLGTDTFL</sequence>
<dbReference type="EMBL" id="CP042433">
    <property type="protein sequence ID" value="QEC56814.1"/>
    <property type="molecule type" value="Genomic_DNA"/>
</dbReference>
<organism evidence="1 2">
    <name type="scientific">Flavisolibacter ginsenosidimutans</name>
    <dbReference type="NCBI Taxonomy" id="661481"/>
    <lineage>
        <taxon>Bacteria</taxon>
        <taxon>Pseudomonadati</taxon>
        <taxon>Bacteroidota</taxon>
        <taxon>Chitinophagia</taxon>
        <taxon>Chitinophagales</taxon>
        <taxon>Chitinophagaceae</taxon>
        <taxon>Flavisolibacter</taxon>
    </lineage>
</organism>
<evidence type="ECO:0000313" key="2">
    <source>
        <dbReference type="Proteomes" id="UP000321204"/>
    </source>
</evidence>
<protein>
    <submittedName>
        <fullName evidence="1">Type VI secretion system baseplate subunit TssG</fullName>
    </submittedName>
</protein>
<accession>A0A5B8UJE6</accession>